<feature type="transmembrane region" description="Helical" evidence="2">
    <location>
        <begin position="35"/>
        <end position="55"/>
    </location>
</feature>
<feature type="transmembrane region" description="Helical" evidence="2">
    <location>
        <begin position="310"/>
        <end position="330"/>
    </location>
</feature>
<keyword evidence="2" id="KW-1133">Transmembrane helix</keyword>
<feature type="transmembrane region" description="Helical" evidence="2">
    <location>
        <begin position="268"/>
        <end position="289"/>
    </location>
</feature>
<dbReference type="EMBL" id="MU006226">
    <property type="protein sequence ID" value="KAF2826230.1"/>
    <property type="molecule type" value="Genomic_DNA"/>
</dbReference>
<gene>
    <name evidence="3" type="ORF">CC86DRAFT_455791</name>
</gene>
<dbReference type="PANTHER" id="PTHR37577:SF1">
    <property type="entry name" value="INTEGRAL MEMBRANE PROTEIN"/>
    <property type="match status" value="1"/>
</dbReference>
<evidence type="ECO:0000256" key="1">
    <source>
        <dbReference type="SAM" id="MobiDB-lite"/>
    </source>
</evidence>
<keyword evidence="4" id="KW-1185">Reference proteome</keyword>
<name>A0A6A6ZYU5_9PLEO</name>
<feature type="region of interest" description="Disordered" evidence="1">
    <location>
        <begin position="379"/>
        <end position="401"/>
    </location>
</feature>
<organism evidence="3 4">
    <name type="scientific">Ophiobolus disseminans</name>
    <dbReference type="NCBI Taxonomy" id="1469910"/>
    <lineage>
        <taxon>Eukaryota</taxon>
        <taxon>Fungi</taxon>
        <taxon>Dikarya</taxon>
        <taxon>Ascomycota</taxon>
        <taxon>Pezizomycotina</taxon>
        <taxon>Dothideomycetes</taxon>
        <taxon>Pleosporomycetidae</taxon>
        <taxon>Pleosporales</taxon>
        <taxon>Pleosporineae</taxon>
        <taxon>Phaeosphaeriaceae</taxon>
        <taxon>Ophiobolus</taxon>
    </lineage>
</organism>
<feature type="transmembrane region" description="Helical" evidence="2">
    <location>
        <begin position="76"/>
        <end position="102"/>
    </location>
</feature>
<evidence type="ECO:0000313" key="3">
    <source>
        <dbReference type="EMBL" id="KAF2826230.1"/>
    </source>
</evidence>
<dbReference type="PANTHER" id="PTHR37577">
    <property type="entry name" value="INTEGRAL MEMBRANE PROTEIN"/>
    <property type="match status" value="1"/>
</dbReference>
<proteinExistence type="predicted"/>
<protein>
    <submittedName>
        <fullName evidence="3">Uncharacterized protein</fullName>
    </submittedName>
</protein>
<accession>A0A6A6ZYU5</accession>
<reference evidence="3" key="1">
    <citation type="journal article" date="2020" name="Stud. Mycol.">
        <title>101 Dothideomycetes genomes: a test case for predicting lifestyles and emergence of pathogens.</title>
        <authorList>
            <person name="Haridas S."/>
            <person name="Albert R."/>
            <person name="Binder M."/>
            <person name="Bloem J."/>
            <person name="Labutti K."/>
            <person name="Salamov A."/>
            <person name="Andreopoulos B."/>
            <person name="Baker S."/>
            <person name="Barry K."/>
            <person name="Bills G."/>
            <person name="Bluhm B."/>
            <person name="Cannon C."/>
            <person name="Castanera R."/>
            <person name="Culley D."/>
            <person name="Daum C."/>
            <person name="Ezra D."/>
            <person name="Gonzalez J."/>
            <person name="Henrissat B."/>
            <person name="Kuo A."/>
            <person name="Liang C."/>
            <person name="Lipzen A."/>
            <person name="Lutzoni F."/>
            <person name="Magnuson J."/>
            <person name="Mondo S."/>
            <person name="Nolan M."/>
            <person name="Ohm R."/>
            <person name="Pangilinan J."/>
            <person name="Park H.-J."/>
            <person name="Ramirez L."/>
            <person name="Alfaro M."/>
            <person name="Sun H."/>
            <person name="Tritt A."/>
            <person name="Yoshinaga Y."/>
            <person name="Zwiers L.-H."/>
            <person name="Turgeon B."/>
            <person name="Goodwin S."/>
            <person name="Spatafora J."/>
            <person name="Crous P."/>
            <person name="Grigoriev I."/>
        </authorList>
    </citation>
    <scope>NUCLEOTIDE SEQUENCE</scope>
    <source>
        <strain evidence="3">CBS 113818</strain>
    </source>
</reference>
<feature type="transmembrane region" description="Helical" evidence="2">
    <location>
        <begin position="144"/>
        <end position="162"/>
    </location>
</feature>
<dbReference type="OrthoDB" id="5427664at2759"/>
<evidence type="ECO:0000313" key="4">
    <source>
        <dbReference type="Proteomes" id="UP000799424"/>
    </source>
</evidence>
<dbReference type="AlphaFoldDB" id="A0A6A6ZYU5"/>
<dbReference type="InterPro" id="IPR053018">
    <property type="entry name" value="Elsinochrome_Biosynth-Asso"/>
</dbReference>
<dbReference type="Proteomes" id="UP000799424">
    <property type="component" value="Unassembled WGS sequence"/>
</dbReference>
<feature type="transmembrane region" description="Helical" evidence="2">
    <location>
        <begin position="350"/>
        <end position="370"/>
    </location>
</feature>
<feature type="transmembrane region" description="Helical" evidence="2">
    <location>
        <begin position="114"/>
        <end position="137"/>
    </location>
</feature>
<keyword evidence="2" id="KW-0472">Membrane</keyword>
<keyword evidence="2" id="KW-0812">Transmembrane</keyword>
<evidence type="ECO:0000256" key="2">
    <source>
        <dbReference type="SAM" id="Phobius"/>
    </source>
</evidence>
<sequence length="401" mass="44125">MEFPSVAKCLATEEKISCGLPDKFEGDGDIAGPGVYFAFVVASGLAVGMGLLGLGHDRYEHKHGPAHKHVQRTRDLIDALLISLGDTQFITSIALLITVFFFKGCTISAYHYDLVCKLVLISSASHIGSMAFVRGYFNRDWLLALFRAGLMIASLALGWALFVRRQLYSPIFPSAPPVIDMENSTSKVNTGLVLPAACFIDHPGANATTSYSNFTASRYWTRNMTTVVASNSSTGFTNLNSSGISTNGTTIPSFSRFSTNDVLSNGDVIAYSFVSVALGFTLLASLVLWRIKDPEKSKQSLICHLVAHGLRFLSFLIVLGVWIYGLLTFTDLWQWMKKSKWFGEDDAEKSFSSFGQVMPVVMLLLTLFAMREEHARTLKEKNAKHKRNNSNDSGVPLTDNK</sequence>